<comment type="caution">
    <text evidence="1">The sequence shown here is derived from an EMBL/GenBank/DDBJ whole genome shotgun (WGS) entry which is preliminary data.</text>
</comment>
<dbReference type="OrthoDB" id="9832670at2"/>
<proteinExistence type="predicted"/>
<gene>
    <name evidence="1" type="ORF">FHW36_102128</name>
</gene>
<evidence type="ECO:0000313" key="1">
    <source>
        <dbReference type="EMBL" id="TWF42373.1"/>
    </source>
</evidence>
<keyword evidence="2" id="KW-1185">Reference proteome</keyword>
<sequence>MKLLRNIIYIALLLLGLFVLAQKEIKGRSNIRKLGRLAKGDSTVTLYTGNNLEITHIDSLDVRTTFPTGAIRVTRGPHRIGVKFSKTRFYVIARNETYANFSFNLNFPEYGNFTFAGFENKQNNKIYCEPLAGLPKEAEKFYKDSIIPEILAQSTHE</sequence>
<evidence type="ECO:0000313" key="2">
    <source>
        <dbReference type="Proteomes" id="UP000320811"/>
    </source>
</evidence>
<name>A0A561PW73_9BACT</name>
<protein>
    <submittedName>
        <fullName evidence="1">Uncharacterized protein</fullName>
    </submittedName>
</protein>
<reference evidence="1 2" key="1">
    <citation type="submission" date="2019-06" db="EMBL/GenBank/DDBJ databases">
        <title>Sorghum-associated microbial communities from plants grown in Nebraska, USA.</title>
        <authorList>
            <person name="Schachtman D."/>
        </authorList>
    </citation>
    <scope>NUCLEOTIDE SEQUENCE [LARGE SCALE GENOMIC DNA]</scope>
    <source>
        <strain evidence="1 2">1209</strain>
    </source>
</reference>
<dbReference type="EMBL" id="VIWO01000002">
    <property type="protein sequence ID" value="TWF42373.1"/>
    <property type="molecule type" value="Genomic_DNA"/>
</dbReference>
<dbReference type="RefSeq" id="WP_145665762.1">
    <property type="nucleotide sequence ID" value="NZ_VIWO01000002.1"/>
</dbReference>
<accession>A0A561PW73</accession>
<organism evidence="1 2">
    <name type="scientific">Chitinophaga polysaccharea</name>
    <dbReference type="NCBI Taxonomy" id="1293035"/>
    <lineage>
        <taxon>Bacteria</taxon>
        <taxon>Pseudomonadati</taxon>
        <taxon>Bacteroidota</taxon>
        <taxon>Chitinophagia</taxon>
        <taxon>Chitinophagales</taxon>
        <taxon>Chitinophagaceae</taxon>
        <taxon>Chitinophaga</taxon>
    </lineage>
</organism>
<dbReference type="AlphaFoldDB" id="A0A561PW73"/>
<dbReference type="Proteomes" id="UP000320811">
    <property type="component" value="Unassembled WGS sequence"/>
</dbReference>